<organism evidence="1 2">
    <name type="scientific">Carnegiea gigantea</name>
    <dbReference type="NCBI Taxonomy" id="171969"/>
    <lineage>
        <taxon>Eukaryota</taxon>
        <taxon>Viridiplantae</taxon>
        <taxon>Streptophyta</taxon>
        <taxon>Embryophyta</taxon>
        <taxon>Tracheophyta</taxon>
        <taxon>Spermatophyta</taxon>
        <taxon>Magnoliopsida</taxon>
        <taxon>eudicotyledons</taxon>
        <taxon>Gunneridae</taxon>
        <taxon>Pentapetalae</taxon>
        <taxon>Caryophyllales</taxon>
        <taxon>Cactineae</taxon>
        <taxon>Cactaceae</taxon>
        <taxon>Cactoideae</taxon>
        <taxon>Echinocereeae</taxon>
        <taxon>Carnegiea</taxon>
    </lineage>
</organism>
<reference evidence="1" key="1">
    <citation type="submission" date="2022-04" db="EMBL/GenBank/DDBJ databases">
        <title>Carnegiea gigantea Genome sequencing and assembly v2.</title>
        <authorList>
            <person name="Copetti D."/>
            <person name="Sanderson M.J."/>
            <person name="Burquez A."/>
            <person name="Wojciechowski M.F."/>
        </authorList>
    </citation>
    <scope>NUCLEOTIDE SEQUENCE</scope>
    <source>
        <strain evidence="1">SGP5-SGP5p</strain>
        <tissue evidence="1">Aerial part</tissue>
    </source>
</reference>
<name>A0A9Q1JW66_9CARY</name>
<evidence type="ECO:0000313" key="2">
    <source>
        <dbReference type="Proteomes" id="UP001153076"/>
    </source>
</evidence>
<dbReference type="AlphaFoldDB" id="A0A9Q1JW66"/>
<comment type="caution">
    <text evidence="1">The sequence shown here is derived from an EMBL/GenBank/DDBJ whole genome shotgun (WGS) entry which is preliminary data.</text>
</comment>
<protein>
    <submittedName>
        <fullName evidence="1">Uncharacterized protein</fullName>
    </submittedName>
</protein>
<evidence type="ECO:0000313" key="1">
    <source>
        <dbReference type="EMBL" id="KAJ8432199.1"/>
    </source>
</evidence>
<proteinExistence type="predicted"/>
<keyword evidence="2" id="KW-1185">Reference proteome</keyword>
<accession>A0A9Q1JW66</accession>
<sequence>MRLGRRNRKKGVQIVNNNALIMKATGIRLINEYLTQYSTPCAAYYQDLILEVLGSKINKESSEWQNSRWEKAKNASAKELHELILSSMPEALEFWQNVDIIMSLLVSFFRFIDRDDKPTMPYIYMRRWVELRLLSKTIANTIKGIGASLIRDGTSTYTPTCMLGESRSTKSNNKAGAKYRNINNSSEFDKLKESKQLADSFTPIDLDNIFDDDDPINVWLLEKE</sequence>
<dbReference type="EMBL" id="JAKOGI010000627">
    <property type="protein sequence ID" value="KAJ8432199.1"/>
    <property type="molecule type" value="Genomic_DNA"/>
</dbReference>
<gene>
    <name evidence="1" type="ORF">Cgig2_013741</name>
</gene>
<dbReference type="Proteomes" id="UP001153076">
    <property type="component" value="Unassembled WGS sequence"/>
</dbReference>